<feature type="domain" description="N-acetyltransferase" evidence="3">
    <location>
        <begin position="6"/>
        <end position="145"/>
    </location>
</feature>
<dbReference type="KEGG" id="cep:Cri9333_2907"/>
<evidence type="ECO:0000256" key="2">
    <source>
        <dbReference type="ARBA" id="ARBA00023315"/>
    </source>
</evidence>
<dbReference type="eggNOG" id="COG2153">
    <property type="taxonomic scope" value="Bacteria"/>
</dbReference>
<keyword evidence="5" id="KW-1185">Reference proteome</keyword>
<keyword evidence="2" id="KW-0012">Acyltransferase</keyword>
<dbReference type="OrthoDB" id="9796171at2"/>
<proteinExistence type="predicted"/>
<evidence type="ECO:0000256" key="1">
    <source>
        <dbReference type="ARBA" id="ARBA00022679"/>
    </source>
</evidence>
<dbReference type="AlphaFoldDB" id="K9W0K6"/>
<sequence length="145" mass="16400">MSELIIKIAELPLEFPAIKKIRKAVFQLEQGIDSTLDFDGEDEKHEHILAYLDDQPVGTARIKYLDNKTAKIERLAVLSEVRGQGIAKKIMASALDFLTQKGFIKVLIHAQEYVKGLHEKLGFEQVGEIFEEAGIPHVKMIKMIE</sequence>
<dbReference type="SUPFAM" id="SSF55729">
    <property type="entry name" value="Acyl-CoA N-acyltransferases (Nat)"/>
    <property type="match status" value="1"/>
</dbReference>
<gene>
    <name evidence="4" type="ORF">Cri9333_2907</name>
</gene>
<name>K9W0K6_9CYAN</name>
<organism evidence="4 5">
    <name type="scientific">Crinalium epipsammum PCC 9333</name>
    <dbReference type="NCBI Taxonomy" id="1173022"/>
    <lineage>
        <taxon>Bacteria</taxon>
        <taxon>Bacillati</taxon>
        <taxon>Cyanobacteriota</taxon>
        <taxon>Cyanophyceae</taxon>
        <taxon>Gomontiellales</taxon>
        <taxon>Gomontiellaceae</taxon>
        <taxon>Crinalium</taxon>
    </lineage>
</organism>
<protein>
    <submittedName>
        <fullName evidence="4">GCN5-related N-acetyltransferase</fullName>
    </submittedName>
</protein>
<dbReference type="InterPro" id="IPR050832">
    <property type="entry name" value="Bact_Acetyltransf"/>
</dbReference>
<evidence type="ECO:0000313" key="4">
    <source>
        <dbReference type="EMBL" id="AFZ13746.1"/>
    </source>
</evidence>
<keyword evidence="1 4" id="KW-0808">Transferase</keyword>
<dbReference type="STRING" id="1173022.Cri9333_2907"/>
<dbReference type="PANTHER" id="PTHR43877">
    <property type="entry name" value="AMINOALKYLPHOSPHONATE N-ACETYLTRANSFERASE-RELATED-RELATED"/>
    <property type="match status" value="1"/>
</dbReference>
<dbReference type="HOGENOM" id="CLU_056607_6_1_3"/>
<dbReference type="InterPro" id="IPR016181">
    <property type="entry name" value="Acyl_CoA_acyltransferase"/>
</dbReference>
<dbReference type="PROSITE" id="PS51186">
    <property type="entry name" value="GNAT"/>
    <property type="match status" value="1"/>
</dbReference>
<dbReference type="Pfam" id="PF13673">
    <property type="entry name" value="Acetyltransf_10"/>
    <property type="match status" value="1"/>
</dbReference>
<dbReference type="InterPro" id="IPR000182">
    <property type="entry name" value="GNAT_dom"/>
</dbReference>
<dbReference type="EMBL" id="CP003620">
    <property type="protein sequence ID" value="AFZ13746.1"/>
    <property type="molecule type" value="Genomic_DNA"/>
</dbReference>
<dbReference type="GO" id="GO:0016747">
    <property type="term" value="F:acyltransferase activity, transferring groups other than amino-acyl groups"/>
    <property type="evidence" value="ECO:0007669"/>
    <property type="project" value="InterPro"/>
</dbReference>
<dbReference type="RefSeq" id="WP_015203854.1">
    <property type="nucleotide sequence ID" value="NC_019753.1"/>
</dbReference>
<dbReference type="CDD" id="cd04301">
    <property type="entry name" value="NAT_SF"/>
    <property type="match status" value="1"/>
</dbReference>
<dbReference type="Proteomes" id="UP000010472">
    <property type="component" value="Chromosome"/>
</dbReference>
<evidence type="ECO:0000313" key="5">
    <source>
        <dbReference type="Proteomes" id="UP000010472"/>
    </source>
</evidence>
<reference evidence="4 5" key="1">
    <citation type="submission" date="2012-06" db="EMBL/GenBank/DDBJ databases">
        <title>Finished chromosome of genome of Crinalium epipsammum PCC 9333.</title>
        <authorList>
            <consortium name="US DOE Joint Genome Institute"/>
            <person name="Gugger M."/>
            <person name="Coursin T."/>
            <person name="Rippka R."/>
            <person name="Tandeau De Marsac N."/>
            <person name="Huntemann M."/>
            <person name="Wei C.-L."/>
            <person name="Han J."/>
            <person name="Detter J.C."/>
            <person name="Han C."/>
            <person name="Tapia R."/>
            <person name="Davenport K."/>
            <person name="Daligault H."/>
            <person name="Erkkila T."/>
            <person name="Gu W."/>
            <person name="Munk A.C.C."/>
            <person name="Teshima H."/>
            <person name="Xu Y."/>
            <person name="Chain P."/>
            <person name="Chen A."/>
            <person name="Krypides N."/>
            <person name="Mavromatis K."/>
            <person name="Markowitz V."/>
            <person name="Szeto E."/>
            <person name="Ivanova N."/>
            <person name="Mikhailova N."/>
            <person name="Ovchinnikova G."/>
            <person name="Pagani I."/>
            <person name="Pati A."/>
            <person name="Goodwin L."/>
            <person name="Peters L."/>
            <person name="Pitluck S."/>
            <person name="Woyke T."/>
            <person name="Kerfeld C."/>
        </authorList>
    </citation>
    <scope>NUCLEOTIDE SEQUENCE [LARGE SCALE GENOMIC DNA]</scope>
    <source>
        <strain evidence="4 5">PCC 9333</strain>
    </source>
</reference>
<evidence type="ECO:0000259" key="3">
    <source>
        <dbReference type="PROSITE" id="PS51186"/>
    </source>
</evidence>
<dbReference type="Gene3D" id="3.40.630.30">
    <property type="match status" value="1"/>
</dbReference>
<accession>K9W0K6</accession>